<name>A0A517KYK9_9PEZI</name>
<comment type="similarity">
    <text evidence="2">Belongs to the purine-cytosine permease (2.A.39) family.</text>
</comment>
<dbReference type="Pfam" id="PF02133">
    <property type="entry name" value="Transp_cyt_pur"/>
    <property type="match status" value="1"/>
</dbReference>
<evidence type="ECO:0000256" key="2">
    <source>
        <dbReference type="ARBA" id="ARBA00008974"/>
    </source>
</evidence>
<dbReference type="Proteomes" id="UP000316270">
    <property type="component" value="Chromosome 1"/>
</dbReference>
<feature type="transmembrane region" description="Helical" evidence="6">
    <location>
        <begin position="248"/>
        <end position="266"/>
    </location>
</feature>
<evidence type="ECO:0000256" key="6">
    <source>
        <dbReference type="SAM" id="Phobius"/>
    </source>
</evidence>
<gene>
    <name evidence="7" type="ORF">FKW77_010836</name>
</gene>
<dbReference type="CDD" id="cd11482">
    <property type="entry name" value="SLC-NCS1sbd_NRT1-like"/>
    <property type="match status" value="1"/>
</dbReference>
<feature type="transmembrane region" description="Helical" evidence="6">
    <location>
        <begin position="424"/>
        <end position="446"/>
    </location>
</feature>
<evidence type="ECO:0008006" key="9">
    <source>
        <dbReference type="Google" id="ProtNLM"/>
    </source>
</evidence>
<keyword evidence="5 6" id="KW-0472">Membrane</keyword>
<feature type="transmembrane region" description="Helical" evidence="6">
    <location>
        <begin position="330"/>
        <end position="350"/>
    </location>
</feature>
<proteinExistence type="inferred from homology"/>
<evidence type="ECO:0000256" key="1">
    <source>
        <dbReference type="ARBA" id="ARBA00004141"/>
    </source>
</evidence>
<feature type="transmembrane region" description="Helical" evidence="6">
    <location>
        <begin position="128"/>
        <end position="148"/>
    </location>
</feature>
<dbReference type="InterPro" id="IPR045225">
    <property type="entry name" value="Uracil/uridine/allantoin_perm"/>
</dbReference>
<accession>A0A517KYK9</accession>
<dbReference type="OrthoDB" id="2018619at2759"/>
<feature type="transmembrane region" description="Helical" evidence="6">
    <location>
        <begin position="380"/>
        <end position="403"/>
    </location>
</feature>
<keyword evidence="8" id="KW-1185">Reference proteome</keyword>
<keyword evidence="3 6" id="KW-0812">Transmembrane</keyword>
<dbReference type="GO" id="GO:0005886">
    <property type="term" value="C:plasma membrane"/>
    <property type="evidence" value="ECO:0007669"/>
    <property type="project" value="TreeGrafter"/>
</dbReference>
<evidence type="ECO:0000256" key="4">
    <source>
        <dbReference type="ARBA" id="ARBA00022989"/>
    </source>
</evidence>
<sequence>MFVSEGDTAILFSRGTAVDVALAALSFRVPDAILPNDFLIIEPILQYREFKAWSSTMRLRRPNLRVSNGDEKESSVWINADIRPLPPSRRLWTKTTYISFWAINQICISNWQQGSSLVSNGLSVWQTMISIILGKCIIAAVAILNGYVGAEWHIGFPVVSRMVWGVYGAYLQVVQRVVLSLVWFSVQSWTGGLCVGNILSALSPGFQNMQNRFPEGAHMTTRQFVGWVLFNVLMIPLLYVRPERVQRILMAMNIVSAVTMACIMIYELSNAGGGGPLLSAPAKPMSSTDLGWKIVQGVTTTIGGIAVGLSNQMDYCRFSRRPGDQVFGQWFSILLFGSIFPLFGCLTSSATQKNYGEAIWNPPLVVQAWLDTDYNAKSRAGAFFAGIGLVICQIAINSVDNAYSTGMDLAGLLPRYINIRRGAYIGLILSIAMCPWELLSSAATFISVLSAYSVFLGPLIGIHICDYWIIRQRRIKLSDLYHARPDGFFHYWHGINPRAFIAWVCGFASQLPGFANAINKNIVVPVGCVRLYYLAFLVGFAISFCVFFGLCKVWPPRGVGEIDDGDVFGTFSSEEVMRMGIAPREGFLVGEVGESGKDRDRVEAKAMDF</sequence>
<feature type="transmembrane region" description="Helical" evidence="6">
    <location>
        <begin position="531"/>
        <end position="551"/>
    </location>
</feature>
<feature type="transmembrane region" description="Helical" evidence="6">
    <location>
        <begin position="452"/>
        <end position="470"/>
    </location>
</feature>
<dbReference type="NCBIfam" id="TIGR00800">
    <property type="entry name" value="ncs1"/>
    <property type="match status" value="1"/>
</dbReference>
<keyword evidence="4 6" id="KW-1133">Transmembrane helix</keyword>
<dbReference type="InterPro" id="IPR012681">
    <property type="entry name" value="NCS1"/>
</dbReference>
<dbReference type="GO" id="GO:0015205">
    <property type="term" value="F:nucleobase transmembrane transporter activity"/>
    <property type="evidence" value="ECO:0007669"/>
    <property type="project" value="TreeGrafter"/>
</dbReference>
<feature type="transmembrane region" description="Helical" evidence="6">
    <location>
        <begin position="290"/>
        <end position="309"/>
    </location>
</feature>
<feature type="transmembrane region" description="Helical" evidence="6">
    <location>
        <begin position="181"/>
        <end position="204"/>
    </location>
</feature>
<dbReference type="InterPro" id="IPR001248">
    <property type="entry name" value="Pur-cyt_permease"/>
</dbReference>
<evidence type="ECO:0000256" key="5">
    <source>
        <dbReference type="ARBA" id="ARBA00023136"/>
    </source>
</evidence>
<dbReference type="AlphaFoldDB" id="A0A517KYK9"/>
<comment type="subcellular location">
    <subcellularLocation>
        <location evidence="1">Membrane</location>
        <topology evidence="1">Multi-pass membrane protein</topology>
    </subcellularLocation>
</comment>
<evidence type="ECO:0000313" key="7">
    <source>
        <dbReference type="EMBL" id="QDS68469.1"/>
    </source>
</evidence>
<reference evidence="7 8" key="1">
    <citation type="submission" date="2019-07" db="EMBL/GenBank/DDBJ databases">
        <title>Finished genome of Venturia effusa.</title>
        <authorList>
            <person name="Young C.A."/>
            <person name="Cox M.P."/>
            <person name="Ganley A.R.D."/>
            <person name="David W.J."/>
        </authorList>
    </citation>
    <scope>NUCLEOTIDE SEQUENCE [LARGE SCALE GENOMIC DNA]</scope>
    <source>
        <strain evidence="8">albino</strain>
    </source>
</reference>
<dbReference type="EMBL" id="CP042185">
    <property type="protein sequence ID" value="QDS68469.1"/>
    <property type="molecule type" value="Genomic_DNA"/>
</dbReference>
<evidence type="ECO:0000313" key="8">
    <source>
        <dbReference type="Proteomes" id="UP000316270"/>
    </source>
</evidence>
<dbReference type="Gene3D" id="1.10.4160.10">
    <property type="entry name" value="Hydantoin permease"/>
    <property type="match status" value="1"/>
</dbReference>
<dbReference type="PANTHER" id="PTHR30618">
    <property type="entry name" value="NCS1 FAMILY PURINE/PYRIMIDINE TRANSPORTER"/>
    <property type="match status" value="1"/>
</dbReference>
<evidence type="ECO:0000256" key="3">
    <source>
        <dbReference type="ARBA" id="ARBA00022692"/>
    </source>
</evidence>
<feature type="transmembrane region" description="Helical" evidence="6">
    <location>
        <begin position="154"/>
        <end position="174"/>
    </location>
</feature>
<dbReference type="PANTHER" id="PTHR30618:SF4">
    <property type="entry name" value="ALLANTOIN PERMEASE"/>
    <property type="match status" value="1"/>
</dbReference>
<protein>
    <recommendedName>
        <fullName evidence="9">Uracil permease</fullName>
    </recommendedName>
</protein>
<organism evidence="7 8">
    <name type="scientific">Venturia effusa</name>
    <dbReference type="NCBI Taxonomy" id="50376"/>
    <lineage>
        <taxon>Eukaryota</taxon>
        <taxon>Fungi</taxon>
        <taxon>Dikarya</taxon>
        <taxon>Ascomycota</taxon>
        <taxon>Pezizomycotina</taxon>
        <taxon>Dothideomycetes</taxon>
        <taxon>Pleosporomycetidae</taxon>
        <taxon>Venturiales</taxon>
        <taxon>Venturiaceae</taxon>
        <taxon>Venturia</taxon>
    </lineage>
</organism>
<feature type="transmembrane region" description="Helical" evidence="6">
    <location>
        <begin position="224"/>
        <end position="241"/>
    </location>
</feature>